<feature type="transmembrane region" description="Helical" evidence="6">
    <location>
        <begin position="606"/>
        <end position="627"/>
    </location>
</feature>
<comment type="subcellular location">
    <subcellularLocation>
        <location evidence="1">Cell membrane</location>
        <topology evidence="1">Multi-pass membrane protein</topology>
    </subcellularLocation>
</comment>
<dbReference type="Pfam" id="PF03176">
    <property type="entry name" value="MMPL"/>
    <property type="match status" value="2"/>
</dbReference>
<dbReference type="InterPro" id="IPR000731">
    <property type="entry name" value="SSD"/>
</dbReference>
<feature type="transmembrane region" description="Helical" evidence="6">
    <location>
        <begin position="689"/>
        <end position="711"/>
    </location>
</feature>
<reference evidence="8 9" key="1">
    <citation type="journal article" date="2016" name="Front. Microbiol.">
        <title>Comparative Genomics Analysis of Streptomyces Species Reveals Their Adaptation to the Marine Environment and Their Diversity at the Genomic Level.</title>
        <authorList>
            <person name="Tian X."/>
            <person name="Zhang Z."/>
            <person name="Yang T."/>
            <person name="Chen M."/>
            <person name="Li J."/>
            <person name="Chen F."/>
            <person name="Yang J."/>
            <person name="Li W."/>
            <person name="Zhang B."/>
            <person name="Zhang Z."/>
            <person name="Wu J."/>
            <person name="Zhang C."/>
            <person name="Long L."/>
            <person name="Xiao J."/>
        </authorList>
    </citation>
    <scope>NUCLEOTIDE SEQUENCE [LARGE SCALE GENOMIC DNA]</scope>
    <source>
        <strain evidence="8 9">SCSIO 02100</strain>
    </source>
</reference>
<feature type="transmembrane region" description="Helical" evidence="6">
    <location>
        <begin position="217"/>
        <end position="237"/>
    </location>
</feature>
<evidence type="ECO:0000256" key="5">
    <source>
        <dbReference type="ARBA" id="ARBA00023136"/>
    </source>
</evidence>
<dbReference type="PATRIC" id="fig|1075402.3.peg.3766"/>
<feature type="transmembrane region" description="Helical" evidence="6">
    <location>
        <begin position="579"/>
        <end position="599"/>
    </location>
</feature>
<dbReference type="PANTHER" id="PTHR33406:SF13">
    <property type="entry name" value="MEMBRANE PROTEIN YDFJ"/>
    <property type="match status" value="1"/>
</dbReference>
<feature type="domain" description="SSD" evidence="7">
    <location>
        <begin position="202"/>
        <end position="346"/>
    </location>
</feature>
<feature type="transmembrane region" description="Helical" evidence="6">
    <location>
        <begin position="194"/>
        <end position="212"/>
    </location>
</feature>
<dbReference type="PANTHER" id="PTHR33406">
    <property type="entry name" value="MEMBRANE PROTEIN MJ1562-RELATED"/>
    <property type="match status" value="1"/>
</dbReference>
<feature type="transmembrane region" description="Helical" evidence="6">
    <location>
        <begin position="723"/>
        <end position="748"/>
    </location>
</feature>
<proteinExistence type="predicted"/>
<sequence length="772" mass="81113">MPTQNGNSSRFYRLGTACARNPLKVLAAWAVLLVLAGALATQFLGGLSGSSNVVTGSDSQRASELISDKFDSSSTESDLVVFDSDSLTVDDPAYRSAVEAALNAVRSGDHVLNVTSPYAEGAEQQIAGDRRTAFAAVGMDGSDSELQSQATTFQERVASAVQNHEIDAYFTGYAPISAASVAQGNEDLARAESIGLPLALLVLLVAFGTLVAAGLPLLLGIFGVVLAFGALGVASFFTDFDVFVQSVVSMVGIALGIDYSLFIVTRYREERTRSDGSRADDVAAIGRTMATAGKAVLFSGSTVLISLAGLLIVRAPVVQTMAAGMMAAVAVMVVVTLTLLPALLGLLRGRINKFAVPGLRGKVEHPDPQRSAWARWTRLVMRRPLMLGGLAAVVMVTALVPAFGIRFGVDLGVGAVADTPAGRGYELVSQRFAPGVITPVNVVVNSKDGSFDKADLNAVAGLTADLRDDARTEQAVSMTSVLDQRVGSHSPTALERFLESDNAQDLGELVNAQGNTGVIVVYPSVRAESDEAHDLVHTIRDSMAPSALSGGEGDSSSLEVYVGGSTAEIVDISAENARATPLVILFVLGASFLLLLLAFRSVLLPLKAIVMNLLSVGAAFGLLVLVFQEGVGASLIGAEEAGFIQVILPLFAFAILFGLSMDYEVFLVSRMKEEWAATGDNRAAVSAGITHTAGVITAAASIMVVVFASFMFTDVLENKQMGFALAVAVLLDATLLRLFLVPAVMRLLGPANWWLPRWLDRILPRVDLGDGR</sequence>
<feature type="transmembrane region" description="Helical" evidence="6">
    <location>
        <begin position="385"/>
        <end position="405"/>
    </location>
</feature>
<accession>A0A1E7KPA2</accession>
<evidence type="ECO:0000313" key="8">
    <source>
        <dbReference type="EMBL" id="OEV05738.1"/>
    </source>
</evidence>
<dbReference type="STRING" id="1075402.AN216_01915"/>
<feature type="transmembrane region" description="Helical" evidence="6">
    <location>
        <begin position="647"/>
        <end position="668"/>
    </location>
</feature>
<dbReference type="PROSITE" id="PS50156">
    <property type="entry name" value="SSD"/>
    <property type="match status" value="1"/>
</dbReference>
<keyword evidence="5 6" id="KW-0472">Membrane</keyword>
<dbReference type="Gene3D" id="1.20.1640.10">
    <property type="entry name" value="Multidrug efflux transporter AcrB transmembrane domain"/>
    <property type="match status" value="2"/>
</dbReference>
<feature type="transmembrane region" description="Helical" evidence="6">
    <location>
        <begin position="325"/>
        <end position="347"/>
    </location>
</feature>
<dbReference type="GO" id="GO:0005886">
    <property type="term" value="C:plasma membrane"/>
    <property type="evidence" value="ECO:0007669"/>
    <property type="project" value="UniProtKB-SubCell"/>
</dbReference>
<feature type="transmembrane region" description="Helical" evidence="6">
    <location>
        <begin position="295"/>
        <end position="313"/>
    </location>
</feature>
<comment type="caution">
    <text evidence="8">The sequence shown here is derived from an EMBL/GenBank/DDBJ whole genome shotgun (WGS) entry which is preliminary data.</text>
</comment>
<dbReference type="Proteomes" id="UP000176101">
    <property type="component" value="Unassembled WGS sequence"/>
</dbReference>
<protein>
    <recommendedName>
        <fullName evidence="7">SSD domain-containing protein</fullName>
    </recommendedName>
</protein>
<keyword evidence="9" id="KW-1185">Reference proteome</keyword>
<dbReference type="SUPFAM" id="SSF82866">
    <property type="entry name" value="Multidrug efflux transporter AcrB transmembrane domain"/>
    <property type="match status" value="2"/>
</dbReference>
<dbReference type="InterPro" id="IPR050545">
    <property type="entry name" value="Mycobact_MmpL"/>
</dbReference>
<dbReference type="AlphaFoldDB" id="A0A1E7KPA2"/>
<keyword evidence="3 6" id="KW-0812">Transmembrane</keyword>
<dbReference type="InterPro" id="IPR004869">
    <property type="entry name" value="MMPL_dom"/>
</dbReference>
<dbReference type="EMBL" id="LJGU01000093">
    <property type="protein sequence ID" value="OEV05738.1"/>
    <property type="molecule type" value="Genomic_DNA"/>
</dbReference>
<keyword evidence="2" id="KW-1003">Cell membrane</keyword>
<evidence type="ECO:0000256" key="6">
    <source>
        <dbReference type="SAM" id="Phobius"/>
    </source>
</evidence>
<keyword evidence="4 6" id="KW-1133">Transmembrane helix</keyword>
<evidence type="ECO:0000259" key="7">
    <source>
        <dbReference type="PROSITE" id="PS50156"/>
    </source>
</evidence>
<evidence type="ECO:0000256" key="1">
    <source>
        <dbReference type="ARBA" id="ARBA00004651"/>
    </source>
</evidence>
<organism evidence="8 9">
    <name type="scientific">Streptomyces oceani</name>
    <dbReference type="NCBI Taxonomy" id="1075402"/>
    <lineage>
        <taxon>Bacteria</taxon>
        <taxon>Bacillati</taxon>
        <taxon>Actinomycetota</taxon>
        <taxon>Actinomycetes</taxon>
        <taxon>Kitasatosporales</taxon>
        <taxon>Streptomycetaceae</taxon>
        <taxon>Streptomyces</taxon>
    </lineage>
</organism>
<name>A0A1E7KPA2_9ACTN</name>
<evidence type="ECO:0000313" key="9">
    <source>
        <dbReference type="Proteomes" id="UP000176101"/>
    </source>
</evidence>
<evidence type="ECO:0000256" key="3">
    <source>
        <dbReference type="ARBA" id="ARBA00022692"/>
    </source>
</evidence>
<evidence type="ECO:0000256" key="2">
    <source>
        <dbReference type="ARBA" id="ARBA00022475"/>
    </source>
</evidence>
<gene>
    <name evidence="8" type="ORF">AN216_01915</name>
</gene>
<evidence type="ECO:0000256" key="4">
    <source>
        <dbReference type="ARBA" id="ARBA00022989"/>
    </source>
</evidence>
<feature type="transmembrane region" description="Helical" evidence="6">
    <location>
        <begin position="243"/>
        <end position="264"/>
    </location>
</feature>